<keyword evidence="1" id="KW-0472">Membrane</keyword>
<reference evidence="2 3" key="1">
    <citation type="submission" date="2017-08" db="EMBL/GenBank/DDBJ databases">
        <title>Infants hospitalized years apart are colonized by the same room-sourced microbial strains.</title>
        <authorList>
            <person name="Brooks B."/>
            <person name="Olm M.R."/>
            <person name="Firek B.A."/>
            <person name="Baker R."/>
            <person name="Thomas B.C."/>
            <person name="Morowitz M.J."/>
            <person name="Banfield J.F."/>
        </authorList>
    </citation>
    <scope>NUCLEOTIDE SEQUENCE [LARGE SCALE GENOMIC DNA]</scope>
    <source>
        <strain evidence="2">S2_003_000_R2_14</strain>
    </source>
</reference>
<organism evidence="2 3">
    <name type="scientific">Archangium gephyra</name>
    <dbReference type="NCBI Taxonomy" id="48"/>
    <lineage>
        <taxon>Bacteria</taxon>
        <taxon>Pseudomonadati</taxon>
        <taxon>Myxococcota</taxon>
        <taxon>Myxococcia</taxon>
        <taxon>Myxococcales</taxon>
        <taxon>Cystobacterineae</taxon>
        <taxon>Archangiaceae</taxon>
        <taxon>Archangium</taxon>
    </lineage>
</organism>
<dbReference type="InterPro" id="IPR018706">
    <property type="entry name" value="DUF2214_membrane"/>
</dbReference>
<dbReference type="Pfam" id="PF09980">
    <property type="entry name" value="DUF2214"/>
    <property type="match status" value="1"/>
</dbReference>
<feature type="transmembrane region" description="Helical" evidence="1">
    <location>
        <begin position="42"/>
        <end position="60"/>
    </location>
</feature>
<proteinExistence type="predicted"/>
<protein>
    <submittedName>
        <fullName evidence="2">DUF2214 domain-containing protein</fullName>
    </submittedName>
</protein>
<dbReference type="Proteomes" id="UP000249061">
    <property type="component" value="Unassembled WGS sequence"/>
</dbReference>
<feature type="transmembrane region" description="Helical" evidence="1">
    <location>
        <begin position="118"/>
        <end position="140"/>
    </location>
</feature>
<name>A0A2W5TAD0_9BACT</name>
<keyword evidence="1" id="KW-1133">Transmembrane helix</keyword>
<sequence>MLSSALLSALHVFALAIGLPGVFLRGRALRAGDVPRVLAADSAWGVAALLWLVTGLARAFGGFEKGTQFYLANPMFHLKLTLFVAIFLLEMYPMATFIKWRIALAKKQPVDLSKTGLLARLNAVELALTIALPFVAALMARGIGMR</sequence>
<accession>A0A2W5TAD0</accession>
<dbReference type="EMBL" id="QFQP01000013">
    <property type="protein sequence ID" value="PZR11822.1"/>
    <property type="molecule type" value="Genomic_DNA"/>
</dbReference>
<evidence type="ECO:0000313" key="3">
    <source>
        <dbReference type="Proteomes" id="UP000249061"/>
    </source>
</evidence>
<dbReference type="AlphaFoldDB" id="A0A2W5TAD0"/>
<feature type="transmembrane region" description="Helical" evidence="1">
    <location>
        <begin position="80"/>
        <end position="98"/>
    </location>
</feature>
<gene>
    <name evidence="2" type="ORF">DI536_15915</name>
</gene>
<keyword evidence="1" id="KW-0812">Transmembrane</keyword>
<evidence type="ECO:0000313" key="2">
    <source>
        <dbReference type="EMBL" id="PZR11822.1"/>
    </source>
</evidence>
<evidence type="ECO:0000256" key="1">
    <source>
        <dbReference type="SAM" id="Phobius"/>
    </source>
</evidence>
<comment type="caution">
    <text evidence="2">The sequence shown here is derived from an EMBL/GenBank/DDBJ whole genome shotgun (WGS) entry which is preliminary data.</text>
</comment>